<evidence type="ECO:0000256" key="4">
    <source>
        <dbReference type="ARBA" id="ARBA00022729"/>
    </source>
</evidence>
<reference evidence="9 10" key="1">
    <citation type="journal article" date="2017" name="Emerg. Infect. Dis.">
        <title>Carbapenemase VCC-1-Producing Vibrio cholerae in Coastal Waters of Germany.</title>
        <authorList>
            <person name="Hammerl J.A."/>
            <person name="Jackel C."/>
            <person name="Bortolaia V."/>
            <person name="Schwartz K."/>
            <person name="Bier N."/>
            <person name="Hendriksen R.S."/>
            <person name="Guerra B."/>
            <person name="Strauch E."/>
        </authorList>
    </citation>
    <scope>NUCLEOTIDE SEQUENCE [LARGE SCALE GENOMIC DNA]</scope>
    <source>
        <strain evidence="9 10">VN-2825</strain>
    </source>
</reference>
<evidence type="ECO:0000256" key="3">
    <source>
        <dbReference type="ARBA" id="ARBA00013829"/>
    </source>
</evidence>
<dbReference type="InterPro" id="IPR036249">
    <property type="entry name" value="Thioredoxin-like_sf"/>
</dbReference>
<evidence type="ECO:0000256" key="6">
    <source>
        <dbReference type="SAM" id="SignalP"/>
    </source>
</evidence>
<proteinExistence type="inferred from homology"/>
<dbReference type="EMBL" id="MCBA01000067">
    <property type="protein sequence ID" value="RGP89866.1"/>
    <property type="molecule type" value="Genomic_DNA"/>
</dbReference>
<feature type="domain" description="Thioredoxin-like fold" evidence="8">
    <location>
        <begin position="127"/>
        <end position="225"/>
    </location>
</feature>
<dbReference type="PANTHER" id="PTHR35272">
    <property type="entry name" value="THIOL:DISULFIDE INTERCHANGE PROTEIN DSBC-RELATED"/>
    <property type="match status" value="1"/>
</dbReference>
<sequence length="254" mass="28342">MKNSWFKSLVLSAVVLSSASHAVEKMSDTEVQKAQEQLQTTFTELTIKQFKPSPIPGLFEVYAGNNILYFHPESETIFFGKIYNKLGESLTDKASQEFAMQQMKDLPMDSGIIIGDPTGVEVIEIGQMDCGFCKTADEYFTKLAKTTPIKRRYFFLDVAENYYPTARKKAEHIICSDNPSQAFEDVHFDRVKEYKTCSKAAGVIAQHQIVAEALGVSGTPTFVIDREIVTGFSQTQANKIESFVKAKLSTTSVN</sequence>
<evidence type="ECO:0000259" key="8">
    <source>
        <dbReference type="Pfam" id="PF13098"/>
    </source>
</evidence>
<keyword evidence="5" id="KW-0574">Periplasm</keyword>
<evidence type="ECO:0000256" key="1">
    <source>
        <dbReference type="ARBA" id="ARBA00004418"/>
    </source>
</evidence>
<name>A0A395U137_VIBCL</name>
<dbReference type="Gene3D" id="3.10.450.70">
    <property type="entry name" value="Disulphide bond isomerase, DsbC/G, N-terminal"/>
    <property type="match status" value="1"/>
</dbReference>
<evidence type="ECO:0000313" key="10">
    <source>
        <dbReference type="Proteomes" id="UP000266701"/>
    </source>
</evidence>
<dbReference type="Pfam" id="PF10411">
    <property type="entry name" value="DsbC_N"/>
    <property type="match status" value="1"/>
</dbReference>
<evidence type="ECO:0000256" key="2">
    <source>
        <dbReference type="ARBA" id="ARBA00009813"/>
    </source>
</evidence>
<dbReference type="Proteomes" id="UP000266701">
    <property type="component" value="Unassembled WGS sequence"/>
</dbReference>
<comment type="similarity">
    <text evidence="2">Belongs to the thioredoxin family. DsbC subfamily.</text>
</comment>
<dbReference type="InterPro" id="IPR018950">
    <property type="entry name" value="DiS-bond_isomerase_DsbC/G_N"/>
</dbReference>
<organism evidence="9 10">
    <name type="scientific">Vibrio cholerae</name>
    <dbReference type="NCBI Taxonomy" id="666"/>
    <lineage>
        <taxon>Bacteria</taxon>
        <taxon>Pseudomonadati</taxon>
        <taxon>Pseudomonadota</taxon>
        <taxon>Gammaproteobacteria</taxon>
        <taxon>Vibrionales</taxon>
        <taxon>Vibrionaceae</taxon>
        <taxon>Vibrio</taxon>
    </lineage>
</organism>
<dbReference type="InterPro" id="IPR012336">
    <property type="entry name" value="Thioredoxin-like_fold"/>
</dbReference>
<evidence type="ECO:0000313" key="9">
    <source>
        <dbReference type="EMBL" id="RGP89866.1"/>
    </source>
</evidence>
<dbReference type="InterPro" id="IPR009094">
    <property type="entry name" value="DiS-bond_isomerase_DsbC/G_N_sf"/>
</dbReference>
<dbReference type="Gene3D" id="3.40.30.10">
    <property type="entry name" value="Glutaredoxin"/>
    <property type="match status" value="1"/>
</dbReference>
<dbReference type="PANTHER" id="PTHR35272:SF3">
    <property type="entry name" value="THIOL:DISULFIDE INTERCHANGE PROTEIN DSBC"/>
    <property type="match status" value="1"/>
</dbReference>
<feature type="chain" id="PRO_5030071446" description="Thiol:disulfide interchange protein DsbC" evidence="6">
    <location>
        <begin position="23"/>
        <end position="254"/>
    </location>
</feature>
<gene>
    <name evidence="9" type="ORF">BC353_09905</name>
</gene>
<feature type="domain" description="Disulphide bond isomerase DsbC/G N-terminal" evidence="7">
    <location>
        <begin position="29"/>
        <end position="91"/>
    </location>
</feature>
<dbReference type="Pfam" id="PF13098">
    <property type="entry name" value="Thioredoxin_2"/>
    <property type="match status" value="1"/>
</dbReference>
<dbReference type="AlphaFoldDB" id="A0A395U137"/>
<comment type="caution">
    <text evidence="9">The sequence shown here is derived from an EMBL/GenBank/DDBJ whole genome shotgun (WGS) entry which is preliminary data.</text>
</comment>
<keyword evidence="4 6" id="KW-0732">Signal</keyword>
<dbReference type="GO" id="GO:0042597">
    <property type="term" value="C:periplasmic space"/>
    <property type="evidence" value="ECO:0007669"/>
    <property type="project" value="UniProtKB-SubCell"/>
</dbReference>
<feature type="signal peptide" evidence="6">
    <location>
        <begin position="1"/>
        <end position="22"/>
    </location>
</feature>
<dbReference type="RefSeq" id="WP_088412258.1">
    <property type="nucleotide sequence ID" value="NZ_JACTGM010000015.1"/>
</dbReference>
<protein>
    <recommendedName>
        <fullName evidence="3">Thiol:disulfide interchange protein DsbC</fullName>
    </recommendedName>
</protein>
<evidence type="ECO:0000256" key="5">
    <source>
        <dbReference type="ARBA" id="ARBA00022764"/>
    </source>
</evidence>
<dbReference type="InterPro" id="IPR051470">
    <property type="entry name" value="Thiol:disulfide_interchange"/>
</dbReference>
<comment type="subcellular location">
    <subcellularLocation>
        <location evidence="1">Periplasm</location>
    </subcellularLocation>
</comment>
<accession>A0A395U137</accession>
<dbReference type="SUPFAM" id="SSF52833">
    <property type="entry name" value="Thioredoxin-like"/>
    <property type="match status" value="1"/>
</dbReference>
<evidence type="ECO:0000259" key="7">
    <source>
        <dbReference type="Pfam" id="PF10411"/>
    </source>
</evidence>
<dbReference type="SUPFAM" id="SSF54423">
    <property type="entry name" value="DsbC/DsbG N-terminal domain-like"/>
    <property type="match status" value="1"/>
</dbReference>